<evidence type="ECO:0000256" key="1">
    <source>
        <dbReference type="ARBA" id="ARBA00022516"/>
    </source>
</evidence>
<sequence length="330" mass="34723">MELIARDIAEHLKGTVIGNPDAVVKTMSRIEDGREGSLCFLANPKYEAYIYKTKASVVLVNRDFVPSSPVTSTMVQVDNAYEAVAVMLGLFNSMKESRRAGRSWRASVAWSAKVGKGSYIGASSHIGKRSVIGKGAQIMEQVYIGNDVTIGDGSVIHPGVRIYSGSVIGADCIIHSNAVIGADGFGFAPSADGSYKKIPQTGNVIIEDNVEIGAGTTIDRATMGSTIIRRGVKLDNLIQIAHNVEIGENTVIAALAGVAGSAKIGKNCQIGGQVGISGHITVADNTKIGAQAGIMSSVKSEGEVLLGSPAIDAKEYLRAYAMFKKLHKNQ</sequence>
<reference evidence="8" key="1">
    <citation type="submission" date="2019-08" db="EMBL/GenBank/DDBJ databases">
        <authorList>
            <person name="Kucharzyk K."/>
            <person name="Murdoch R.W."/>
            <person name="Higgins S."/>
            <person name="Loffler F."/>
        </authorList>
    </citation>
    <scope>NUCLEOTIDE SEQUENCE</scope>
</reference>
<evidence type="ECO:0000313" key="8">
    <source>
        <dbReference type="EMBL" id="MPL88705.1"/>
    </source>
</evidence>
<organism evidence="8">
    <name type="scientific">bioreactor metagenome</name>
    <dbReference type="NCBI Taxonomy" id="1076179"/>
    <lineage>
        <taxon>unclassified sequences</taxon>
        <taxon>metagenomes</taxon>
        <taxon>ecological metagenomes</taxon>
    </lineage>
</organism>
<protein>
    <submittedName>
        <fullName evidence="8">UDP-3-O-acylglucosamine N-acyltransferase</fullName>
        <ecNumber evidence="8">2.3.1.-</ecNumber>
    </submittedName>
</protein>
<dbReference type="InterPro" id="IPR018357">
    <property type="entry name" value="Hexapep_transf_CS"/>
</dbReference>
<keyword evidence="4" id="KW-0677">Repeat</keyword>
<evidence type="ECO:0000256" key="2">
    <source>
        <dbReference type="ARBA" id="ARBA00022556"/>
    </source>
</evidence>
<dbReference type="EC" id="2.3.1.-" evidence="8"/>
<gene>
    <name evidence="8" type="primary">lpxD_13</name>
    <name evidence="8" type="ORF">SDC9_34731</name>
</gene>
<dbReference type="SUPFAM" id="SSF51161">
    <property type="entry name" value="Trimeric LpxA-like enzymes"/>
    <property type="match status" value="1"/>
</dbReference>
<dbReference type="GO" id="GO:0016410">
    <property type="term" value="F:N-acyltransferase activity"/>
    <property type="evidence" value="ECO:0007669"/>
    <property type="project" value="InterPro"/>
</dbReference>
<evidence type="ECO:0000256" key="6">
    <source>
        <dbReference type="ARBA" id="ARBA00023315"/>
    </source>
</evidence>
<dbReference type="NCBIfam" id="NF002060">
    <property type="entry name" value="PRK00892.1"/>
    <property type="match status" value="1"/>
</dbReference>
<evidence type="ECO:0000256" key="3">
    <source>
        <dbReference type="ARBA" id="ARBA00022679"/>
    </source>
</evidence>
<dbReference type="InterPro" id="IPR020573">
    <property type="entry name" value="UDP_GlcNAc_AcTrfase_non-rep"/>
</dbReference>
<keyword evidence="5" id="KW-0443">Lipid metabolism</keyword>
<comment type="caution">
    <text evidence="8">The sequence shown here is derived from an EMBL/GenBank/DDBJ whole genome shotgun (WGS) entry which is preliminary data.</text>
</comment>
<evidence type="ECO:0000259" key="7">
    <source>
        <dbReference type="Pfam" id="PF04613"/>
    </source>
</evidence>
<dbReference type="NCBIfam" id="TIGR01853">
    <property type="entry name" value="lipid_A_lpxD"/>
    <property type="match status" value="1"/>
</dbReference>
<dbReference type="CDD" id="cd03352">
    <property type="entry name" value="LbH_LpxD"/>
    <property type="match status" value="1"/>
</dbReference>
<dbReference type="Gene3D" id="3.40.1390.10">
    <property type="entry name" value="MurE/MurF, N-terminal domain"/>
    <property type="match status" value="1"/>
</dbReference>
<dbReference type="PANTHER" id="PTHR43378">
    <property type="entry name" value="UDP-3-O-ACYLGLUCOSAMINE N-ACYLTRANSFERASE"/>
    <property type="match status" value="1"/>
</dbReference>
<keyword evidence="1" id="KW-0444">Lipid biosynthesis</keyword>
<dbReference type="PROSITE" id="PS00101">
    <property type="entry name" value="HEXAPEP_TRANSFERASES"/>
    <property type="match status" value="2"/>
</dbReference>
<dbReference type="HAMAP" id="MF_00523">
    <property type="entry name" value="LpxD"/>
    <property type="match status" value="1"/>
</dbReference>
<dbReference type="InterPro" id="IPR001451">
    <property type="entry name" value="Hexapep"/>
</dbReference>
<evidence type="ECO:0000256" key="4">
    <source>
        <dbReference type="ARBA" id="ARBA00022737"/>
    </source>
</evidence>
<keyword evidence="2" id="KW-0441">Lipid A biosynthesis</keyword>
<dbReference type="AlphaFoldDB" id="A0A644VC66"/>
<dbReference type="InterPro" id="IPR011004">
    <property type="entry name" value="Trimer_LpxA-like_sf"/>
</dbReference>
<proteinExistence type="inferred from homology"/>
<dbReference type="Gene3D" id="2.160.10.10">
    <property type="entry name" value="Hexapeptide repeat proteins"/>
    <property type="match status" value="1"/>
</dbReference>
<dbReference type="InterPro" id="IPR007691">
    <property type="entry name" value="LpxD"/>
</dbReference>
<dbReference type="Pfam" id="PF14602">
    <property type="entry name" value="Hexapep_2"/>
    <property type="match status" value="1"/>
</dbReference>
<dbReference type="Pfam" id="PF04613">
    <property type="entry name" value="LpxD"/>
    <property type="match status" value="1"/>
</dbReference>
<accession>A0A644VC66</accession>
<feature type="domain" description="UDP-3-O-[3-hydroxymyristoyl] glucosamine N-acyltransferase non-repeat region" evidence="7">
    <location>
        <begin position="22"/>
        <end position="88"/>
    </location>
</feature>
<keyword evidence="3 8" id="KW-0808">Transferase</keyword>
<keyword evidence="6 8" id="KW-0012">Acyltransferase</keyword>
<evidence type="ECO:0000256" key="5">
    <source>
        <dbReference type="ARBA" id="ARBA00023098"/>
    </source>
</evidence>
<dbReference type="GO" id="GO:0009245">
    <property type="term" value="P:lipid A biosynthetic process"/>
    <property type="evidence" value="ECO:0007669"/>
    <property type="project" value="UniProtKB-KW"/>
</dbReference>
<dbReference type="GO" id="GO:0016020">
    <property type="term" value="C:membrane"/>
    <property type="evidence" value="ECO:0007669"/>
    <property type="project" value="GOC"/>
</dbReference>
<dbReference type="EMBL" id="VSSQ01000263">
    <property type="protein sequence ID" value="MPL88705.1"/>
    <property type="molecule type" value="Genomic_DNA"/>
</dbReference>
<name>A0A644VC66_9ZZZZ</name>
<dbReference type="PANTHER" id="PTHR43378:SF2">
    <property type="entry name" value="UDP-3-O-ACYLGLUCOSAMINE N-ACYLTRANSFERASE 1, MITOCHONDRIAL-RELATED"/>
    <property type="match status" value="1"/>
</dbReference>
<dbReference type="Pfam" id="PF00132">
    <property type="entry name" value="Hexapep"/>
    <property type="match status" value="2"/>
</dbReference>